<reference evidence="1" key="1">
    <citation type="submission" date="2022-10" db="EMBL/GenBank/DDBJ databases">
        <authorList>
            <person name="Yu W.X."/>
        </authorList>
    </citation>
    <scope>NUCLEOTIDE SEQUENCE</scope>
    <source>
        <strain evidence="1">AAT</strain>
    </source>
</reference>
<evidence type="ECO:0000313" key="1">
    <source>
        <dbReference type="EMBL" id="MCW3784942.1"/>
    </source>
</evidence>
<comment type="caution">
    <text evidence="1">The sequence shown here is derived from an EMBL/GenBank/DDBJ whole genome shotgun (WGS) entry which is preliminary data.</text>
</comment>
<dbReference type="EMBL" id="JAPDPJ010000001">
    <property type="protein sequence ID" value="MCW3784942.1"/>
    <property type="molecule type" value="Genomic_DNA"/>
</dbReference>
<gene>
    <name evidence="1" type="ORF">OM075_00615</name>
</gene>
<organism evidence="1 2">
    <name type="scientific">Plebeiibacterium sediminum</name>
    <dbReference type="NCBI Taxonomy" id="2992112"/>
    <lineage>
        <taxon>Bacteria</taxon>
        <taxon>Pseudomonadati</taxon>
        <taxon>Bacteroidota</taxon>
        <taxon>Bacteroidia</taxon>
        <taxon>Marinilabiliales</taxon>
        <taxon>Marinilabiliaceae</taxon>
        <taxon>Plebeiibacterium</taxon>
    </lineage>
</organism>
<protein>
    <submittedName>
        <fullName evidence="1">Uncharacterized protein</fullName>
    </submittedName>
</protein>
<dbReference type="Proteomes" id="UP001209229">
    <property type="component" value="Unassembled WGS sequence"/>
</dbReference>
<dbReference type="RefSeq" id="WP_301188513.1">
    <property type="nucleotide sequence ID" value="NZ_JAPDPJ010000001.1"/>
</dbReference>
<proteinExistence type="predicted"/>
<name>A0AAE3M0P7_9BACT</name>
<keyword evidence="2" id="KW-1185">Reference proteome</keyword>
<sequence>MQTVSSETSLYFAGKENRIEFEAVISEPAYTPVKLNLYVMMWGGTTEIKKSLTPTQSGTDYKATFDINNVLSGELFTLVSQRVYAFPGDPDEPMIDRTDLMMLDFYLDWSYTYIDDNGDVYEAGRTDNAAGNKYKCIYGGISRVMQYYLLGEELTFLSWLNNEDTALKFLSWIPNELPIHPSQPLRLWFYNDNKLDEVNLKLKAYFSDGTESSIRSIRTLAVESGLIELACGPLEMRVSTIDITKTVSHYDVWLENSDGTIKTEVKTFAIDYTNYERNDVLFFRNSLGVNEVIWCHGRRSESIKTTTEERTQPLADNLVGDGQIRSYRATLEYPFEMNTGYFPKSMRHYLADFLSAGEAKLPVKFFKLPVIVKPGEFDWGKDGEDLFSVSFKIQVAHIENFYSPVPDVESPWGDFNNDFNEDFF</sequence>
<accession>A0AAE3M0P7</accession>
<dbReference type="AlphaFoldDB" id="A0AAE3M0P7"/>
<evidence type="ECO:0000313" key="2">
    <source>
        <dbReference type="Proteomes" id="UP001209229"/>
    </source>
</evidence>